<dbReference type="OrthoDB" id="125546at2759"/>
<reference evidence="3" key="1">
    <citation type="journal article" date="2020" name="Stud. Mycol.">
        <title>101 Dothideomycetes genomes: a test case for predicting lifestyles and emergence of pathogens.</title>
        <authorList>
            <person name="Haridas S."/>
            <person name="Albert R."/>
            <person name="Binder M."/>
            <person name="Bloem J."/>
            <person name="Labutti K."/>
            <person name="Salamov A."/>
            <person name="Andreopoulos B."/>
            <person name="Baker S."/>
            <person name="Barry K."/>
            <person name="Bills G."/>
            <person name="Bluhm B."/>
            <person name="Cannon C."/>
            <person name="Castanera R."/>
            <person name="Culley D."/>
            <person name="Daum C."/>
            <person name="Ezra D."/>
            <person name="Gonzalez J."/>
            <person name="Henrissat B."/>
            <person name="Kuo A."/>
            <person name="Liang C."/>
            <person name="Lipzen A."/>
            <person name="Lutzoni F."/>
            <person name="Magnuson J."/>
            <person name="Mondo S."/>
            <person name="Nolan M."/>
            <person name="Ohm R."/>
            <person name="Pangilinan J."/>
            <person name="Park H.-J."/>
            <person name="Ramirez L."/>
            <person name="Alfaro M."/>
            <person name="Sun H."/>
            <person name="Tritt A."/>
            <person name="Yoshinaga Y."/>
            <person name="Zwiers L.-H."/>
            <person name="Turgeon B."/>
            <person name="Goodwin S."/>
            <person name="Spatafora J."/>
            <person name="Crous P."/>
            <person name="Grigoriev I."/>
        </authorList>
    </citation>
    <scope>NUCLEOTIDE SEQUENCE</scope>
    <source>
        <strain evidence="3">ATCC 36951</strain>
    </source>
</reference>
<evidence type="ECO:0008006" key="5">
    <source>
        <dbReference type="Google" id="ProtNLM"/>
    </source>
</evidence>
<dbReference type="PANTHER" id="PTHR36844:SF1">
    <property type="entry name" value="PROTEASE PRSW"/>
    <property type="match status" value="1"/>
</dbReference>
<dbReference type="InterPro" id="IPR026898">
    <property type="entry name" value="PrsW"/>
</dbReference>
<accession>A0A6A6CPE0</accession>
<name>A0A6A6CPE0_ZASCE</name>
<feature type="region of interest" description="Disordered" evidence="1">
    <location>
        <begin position="338"/>
        <end position="363"/>
    </location>
</feature>
<keyword evidence="2" id="KW-0472">Membrane</keyword>
<evidence type="ECO:0000313" key="4">
    <source>
        <dbReference type="Proteomes" id="UP000799537"/>
    </source>
</evidence>
<feature type="transmembrane region" description="Helical" evidence="2">
    <location>
        <begin position="147"/>
        <end position="168"/>
    </location>
</feature>
<dbReference type="RefSeq" id="XP_033669864.1">
    <property type="nucleotide sequence ID" value="XM_033812224.1"/>
</dbReference>
<keyword evidence="4" id="KW-1185">Reference proteome</keyword>
<feature type="transmembrane region" description="Helical" evidence="2">
    <location>
        <begin position="294"/>
        <end position="312"/>
    </location>
</feature>
<dbReference type="Pfam" id="PF13367">
    <property type="entry name" value="PrsW-protease"/>
    <property type="match status" value="1"/>
</dbReference>
<keyword evidence="2" id="KW-1133">Transmembrane helix</keyword>
<feature type="transmembrane region" description="Helical" evidence="2">
    <location>
        <begin position="51"/>
        <end position="69"/>
    </location>
</feature>
<organism evidence="3 4">
    <name type="scientific">Zasmidium cellare ATCC 36951</name>
    <dbReference type="NCBI Taxonomy" id="1080233"/>
    <lineage>
        <taxon>Eukaryota</taxon>
        <taxon>Fungi</taxon>
        <taxon>Dikarya</taxon>
        <taxon>Ascomycota</taxon>
        <taxon>Pezizomycotina</taxon>
        <taxon>Dothideomycetes</taxon>
        <taxon>Dothideomycetidae</taxon>
        <taxon>Mycosphaerellales</taxon>
        <taxon>Mycosphaerellaceae</taxon>
        <taxon>Zasmidium</taxon>
    </lineage>
</organism>
<feature type="transmembrane region" description="Helical" evidence="2">
    <location>
        <begin position="223"/>
        <end position="246"/>
    </location>
</feature>
<feature type="transmembrane region" description="Helical" evidence="2">
    <location>
        <begin position="81"/>
        <end position="104"/>
    </location>
</feature>
<dbReference type="GO" id="GO:0008233">
    <property type="term" value="F:peptidase activity"/>
    <property type="evidence" value="ECO:0007669"/>
    <property type="project" value="InterPro"/>
</dbReference>
<evidence type="ECO:0000313" key="3">
    <source>
        <dbReference type="EMBL" id="KAF2168975.1"/>
    </source>
</evidence>
<evidence type="ECO:0000256" key="1">
    <source>
        <dbReference type="SAM" id="MobiDB-lite"/>
    </source>
</evidence>
<proteinExistence type="predicted"/>
<gene>
    <name evidence="3" type="ORF">M409DRAFT_52954</name>
</gene>
<feature type="transmembrane region" description="Helical" evidence="2">
    <location>
        <begin position="188"/>
        <end position="211"/>
    </location>
</feature>
<dbReference type="GeneID" id="54565496"/>
<dbReference type="PANTHER" id="PTHR36844">
    <property type="entry name" value="PROTEASE PRSW"/>
    <property type="match status" value="1"/>
</dbReference>
<evidence type="ECO:0000256" key="2">
    <source>
        <dbReference type="SAM" id="Phobius"/>
    </source>
</evidence>
<dbReference type="AlphaFoldDB" id="A0A6A6CPE0"/>
<feature type="transmembrane region" description="Helical" evidence="2">
    <location>
        <begin position="266"/>
        <end position="288"/>
    </location>
</feature>
<sequence length="363" mass="39325">MQAATDQKAFPTMSSINPTEITTLSTTTKLVSWSLPPATLAFLTASSPTTAILSIPSLAIPIAFFRYCYLQDPTNTTHLETLIWTFLGLGTIGLSLSATIQGILFKPLASVLFGAQAGKYLEEFTRTNVSDLSDAERKRRAQMARRWQYFAFLFFFAFGLAGLVEEVLKSSAIILARRWGSVATEREYLNAAVAATLGFSTVENIAFVYAARNDSPGILALTLLERVLLGGPAHTLSGCLLSLSIVRRDLRREAIGWVRILGWPTLYHGAWDFSLLAICAANGNVGWVHPRRPVSLMAGLGVAVGISAAAFWQVRSEMDRLGVLLTDTEEFDVAGASPEAWTSGDSSLGSQAEANPGRECPRL</sequence>
<dbReference type="EMBL" id="ML993589">
    <property type="protein sequence ID" value="KAF2168975.1"/>
    <property type="molecule type" value="Genomic_DNA"/>
</dbReference>
<dbReference type="Proteomes" id="UP000799537">
    <property type="component" value="Unassembled WGS sequence"/>
</dbReference>
<feature type="compositionally biased region" description="Polar residues" evidence="1">
    <location>
        <begin position="343"/>
        <end position="353"/>
    </location>
</feature>
<keyword evidence="2" id="KW-0812">Transmembrane</keyword>
<protein>
    <recommendedName>
        <fullName evidence="5">PrsW family intramembrane metalloprotease</fullName>
    </recommendedName>
</protein>